<feature type="domain" description="Histidine kinase" evidence="6">
    <location>
        <begin position="799"/>
        <end position="1019"/>
    </location>
</feature>
<dbReference type="SMART" id="SM00086">
    <property type="entry name" value="PAC"/>
    <property type="match status" value="5"/>
</dbReference>
<dbReference type="InterPro" id="IPR003594">
    <property type="entry name" value="HATPase_dom"/>
</dbReference>
<evidence type="ECO:0000256" key="5">
    <source>
        <dbReference type="SAM" id="Phobius"/>
    </source>
</evidence>
<dbReference type="SUPFAM" id="SSF47384">
    <property type="entry name" value="Homodimeric domain of signal transducing histidine kinase"/>
    <property type="match status" value="1"/>
</dbReference>
<dbReference type="Gene3D" id="3.30.450.20">
    <property type="entry name" value="PAS domain"/>
    <property type="match status" value="4"/>
</dbReference>
<feature type="domain" description="PAC" evidence="9">
    <location>
        <begin position="347"/>
        <end position="400"/>
    </location>
</feature>
<dbReference type="SMART" id="SM00387">
    <property type="entry name" value="HATPase_c"/>
    <property type="match status" value="1"/>
</dbReference>
<dbReference type="InterPro" id="IPR005467">
    <property type="entry name" value="His_kinase_dom"/>
</dbReference>
<feature type="domain" description="PAC" evidence="9">
    <location>
        <begin position="474"/>
        <end position="528"/>
    </location>
</feature>
<dbReference type="EMBL" id="NIDE01000017">
    <property type="protein sequence ID" value="OWK36311.1"/>
    <property type="molecule type" value="Genomic_DNA"/>
</dbReference>
<dbReference type="Gene3D" id="3.30.565.10">
    <property type="entry name" value="Histidine kinase-like ATPase, C-terminal domain"/>
    <property type="match status" value="1"/>
</dbReference>
<name>A0A225D3Y4_9BACT</name>
<dbReference type="NCBIfam" id="TIGR00229">
    <property type="entry name" value="sensory_box"/>
    <property type="match status" value="2"/>
</dbReference>
<evidence type="ECO:0000313" key="11">
    <source>
        <dbReference type="Proteomes" id="UP000214646"/>
    </source>
</evidence>
<dbReference type="InterPro" id="IPR001789">
    <property type="entry name" value="Sig_transdc_resp-reg_receiver"/>
</dbReference>
<feature type="domain" description="PAS" evidence="8">
    <location>
        <begin position="660"/>
        <end position="730"/>
    </location>
</feature>
<feature type="modified residue" description="4-aspartylphosphate" evidence="4">
    <location>
        <position position="1107"/>
    </location>
</feature>
<dbReference type="CDD" id="cd00130">
    <property type="entry name" value="PAS"/>
    <property type="match status" value="3"/>
</dbReference>
<dbReference type="CDD" id="cd00082">
    <property type="entry name" value="HisKA"/>
    <property type="match status" value="1"/>
</dbReference>
<dbReference type="SMART" id="SM00448">
    <property type="entry name" value="REC"/>
    <property type="match status" value="1"/>
</dbReference>
<comment type="caution">
    <text evidence="10">The sequence shown here is derived from an EMBL/GenBank/DDBJ whole genome shotgun (WGS) entry which is preliminary data.</text>
</comment>
<keyword evidence="5" id="KW-0812">Transmembrane</keyword>
<evidence type="ECO:0000313" key="10">
    <source>
        <dbReference type="EMBL" id="OWK36311.1"/>
    </source>
</evidence>
<proteinExistence type="predicted"/>
<organism evidence="10 11">
    <name type="scientific">Fimbriiglobus ruber</name>
    <dbReference type="NCBI Taxonomy" id="1908690"/>
    <lineage>
        <taxon>Bacteria</taxon>
        <taxon>Pseudomonadati</taxon>
        <taxon>Planctomycetota</taxon>
        <taxon>Planctomycetia</taxon>
        <taxon>Gemmatales</taxon>
        <taxon>Gemmataceae</taxon>
        <taxon>Fimbriiglobus</taxon>
    </lineage>
</organism>
<dbReference type="GO" id="GO:0000155">
    <property type="term" value="F:phosphorelay sensor kinase activity"/>
    <property type="evidence" value="ECO:0007669"/>
    <property type="project" value="InterPro"/>
</dbReference>
<dbReference type="InterPro" id="IPR011006">
    <property type="entry name" value="CheY-like_superfamily"/>
</dbReference>
<dbReference type="InterPro" id="IPR000014">
    <property type="entry name" value="PAS"/>
</dbReference>
<evidence type="ECO:0000256" key="4">
    <source>
        <dbReference type="PROSITE-ProRule" id="PRU00169"/>
    </source>
</evidence>
<dbReference type="Pfam" id="PF02518">
    <property type="entry name" value="HATPase_c"/>
    <property type="match status" value="1"/>
</dbReference>
<dbReference type="Proteomes" id="UP000214646">
    <property type="component" value="Unassembled WGS sequence"/>
</dbReference>
<reference evidence="11" key="1">
    <citation type="submission" date="2017-06" db="EMBL/GenBank/DDBJ databases">
        <title>Genome analysis of Fimbriiglobus ruber SP5, the first member of the order Planctomycetales with confirmed chitinolytic capability.</title>
        <authorList>
            <person name="Ravin N.V."/>
            <person name="Rakitin A.L."/>
            <person name="Ivanova A.A."/>
            <person name="Beletsky A.V."/>
            <person name="Kulichevskaya I.S."/>
            <person name="Mardanov A.V."/>
            <person name="Dedysh S.N."/>
        </authorList>
    </citation>
    <scope>NUCLEOTIDE SEQUENCE [LARGE SCALE GENOMIC DNA]</scope>
    <source>
        <strain evidence="11">SP5</strain>
    </source>
</reference>
<dbReference type="Pfam" id="PF08447">
    <property type="entry name" value="PAS_3"/>
    <property type="match status" value="2"/>
</dbReference>
<dbReference type="InterPro" id="IPR036097">
    <property type="entry name" value="HisK_dim/P_sf"/>
</dbReference>
<dbReference type="PROSITE" id="PS50109">
    <property type="entry name" value="HIS_KIN"/>
    <property type="match status" value="1"/>
</dbReference>
<dbReference type="Pfam" id="PF08448">
    <property type="entry name" value="PAS_4"/>
    <property type="match status" value="1"/>
</dbReference>
<dbReference type="Gene3D" id="1.10.287.130">
    <property type="match status" value="1"/>
</dbReference>
<dbReference type="SUPFAM" id="SSF55785">
    <property type="entry name" value="PYP-like sensor domain (PAS domain)"/>
    <property type="match status" value="5"/>
</dbReference>
<dbReference type="PANTHER" id="PTHR43065:SF42">
    <property type="entry name" value="TWO-COMPONENT SENSOR PPRA"/>
    <property type="match status" value="1"/>
</dbReference>
<dbReference type="EC" id="2.7.13.3" evidence="2"/>
<dbReference type="InterPro" id="IPR013655">
    <property type="entry name" value="PAS_fold_3"/>
</dbReference>
<keyword evidence="11" id="KW-1185">Reference proteome</keyword>
<evidence type="ECO:0000256" key="3">
    <source>
        <dbReference type="ARBA" id="ARBA00022553"/>
    </source>
</evidence>
<accession>A0A225D3Y4</accession>
<dbReference type="InterPro" id="IPR000700">
    <property type="entry name" value="PAS-assoc_C"/>
</dbReference>
<dbReference type="Pfam" id="PF00072">
    <property type="entry name" value="Response_reg"/>
    <property type="match status" value="1"/>
</dbReference>
<dbReference type="InterPro" id="IPR001610">
    <property type="entry name" value="PAC"/>
</dbReference>
<keyword evidence="3 4" id="KW-0597">Phosphoprotein</keyword>
<dbReference type="PROSITE" id="PS50110">
    <property type="entry name" value="RESPONSE_REGULATORY"/>
    <property type="match status" value="1"/>
</dbReference>
<dbReference type="Pfam" id="PF00512">
    <property type="entry name" value="HisKA"/>
    <property type="match status" value="1"/>
</dbReference>
<feature type="domain" description="PAS" evidence="8">
    <location>
        <begin position="421"/>
        <end position="473"/>
    </location>
</feature>
<dbReference type="PANTHER" id="PTHR43065">
    <property type="entry name" value="SENSOR HISTIDINE KINASE"/>
    <property type="match status" value="1"/>
</dbReference>
<evidence type="ECO:0000256" key="2">
    <source>
        <dbReference type="ARBA" id="ARBA00012438"/>
    </source>
</evidence>
<dbReference type="SMART" id="SM00388">
    <property type="entry name" value="HisKA"/>
    <property type="match status" value="1"/>
</dbReference>
<dbReference type="InterPro" id="IPR013656">
    <property type="entry name" value="PAS_4"/>
</dbReference>
<feature type="domain" description="PAS" evidence="8">
    <location>
        <begin position="529"/>
        <end position="593"/>
    </location>
</feature>
<gene>
    <name evidence="10" type="ORF">FRUB_08874</name>
</gene>
<dbReference type="SMART" id="SM00091">
    <property type="entry name" value="PAS"/>
    <property type="match status" value="3"/>
</dbReference>
<feature type="domain" description="Response regulatory" evidence="7">
    <location>
        <begin position="1056"/>
        <end position="1169"/>
    </location>
</feature>
<evidence type="ECO:0000259" key="9">
    <source>
        <dbReference type="PROSITE" id="PS50113"/>
    </source>
</evidence>
<dbReference type="InterPro" id="IPR004358">
    <property type="entry name" value="Sig_transdc_His_kin-like_C"/>
</dbReference>
<dbReference type="Gene3D" id="3.40.50.2300">
    <property type="match status" value="1"/>
</dbReference>
<keyword evidence="5" id="KW-1133">Transmembrane helix</keyword>
<dbReference type="SUPFAM" id="SSF52172">
    <property type="entry name" value="CheY-like"/>
    <property type="match status" value="1"/>
</dbReference>
<protein>
    <recommendedName>
        <fullName evidence="2">histidine kinase</fullName>
        <ecNumber evidence="2">2.7.13.3</ecNumber>
    </recommendedName>
</protein>
<feature type="transmembrane region" description="Helical" evidence="5">
    <location>
        <begin position="74"/>
        <end position="102"/>
    </location>
</feature>
<dbReference type="InterPro" id="IPR035965">
    <property type="entry name" value="PAS-like_dom_sf"/>
</dbReference>
<dbReference type="AlphaFoldDB" id="A0A225D3Y4"/>
<feature type="domain" description="PAC" evidence="9">
    <location>
        <begin position="734"/>
        <end position="786"/>
    </location>
</feature>
<dbReference type="InterPro" id="IPR036890">
    <property type="entry name" value="HATPase_C_sf"/>
</dbReference>
<keyword evidence="5" id="KW-0472">Membrane</keyword>
<feature type="transmembrane region" description="Helical" evidence="5">
    <location>
        <begin position="46"/>
        <end position="67"/>
    </location>
</feature>
<sequence length="1180" mass="128304">MVVIGRVADAWPVLLGALVEFSWAAWWSGRYPVREAVTNASRATKLVALIAGGAAVRDVVTVAALSLTGSAVDLYFGIATFTLALLANTIAISAALAIPLIVEFRNRLLASAKSAALLDECRRERDELARASIELTTRLELLEAVFRQMPAGITVIDPDEHIVLRNTIREPSRDEPGPESALFLAGDAALGHFRRPDGHELPFEEWPLVRASREGCRCHEPELRLQRPDGTVVSVSTTAAPVLAPSGTKLGAVAVDRELSPGERVPGYAGRVDDRLGTALRAAGMYAWEWDLASGTVWRSHPPCGWDGIPPAPLHTKAEPDWSRVHPDDVGRYREAAAAVAAGHPDFLVEYRIRDARGEYRWVQERGKAVTDAAGTPVGRVAGVLIDVTEQRRNEERLRLVESAVVHARDAIIVLEPAPNDRPGRSVWYVNDAFTRMTGYSADEVVGRSLHFLRGPKSNPATLDQISEALATGHSLLVELLNYRKDGSELWVELSLVPVPDEAGRCSHWVMIQRDIGDRKRAAEQLRESEQRLRILGDNLPDGAVYQFVLAADGTPSVPYISAGVERVCGLSPAAVVADVSKVLNVIHPDDTEGMWRAVLASATGLTPCNVEFRATWGGAEKWVHSRSMPHRLADGGTLWNGVLLDVTARKQAEGALKRSEELFRGMFETAAAGVSVTGPDERFHSVNPAFAAMLGLPVEHIVGRYASEFTHPDDWAEQQPLLDEVHAGARDGYQVRRRYIRPDLSTVWTEQSVAIVRGPSGECVYGIGVSVDMTERRRLEEQLRQAQKMETIGQLAGGIAHDFNNLLTGVLGSLALVRLPADDPNRPLIMTAERAAQRAAELTRKLLGFARKNQILSAPVRVADFVNEVVDLLRRTFDPRIQIVTTLFAPDPVSADATLLNQALINLCLNARDAMPGGGRIVLRAEVVTLTPEAVVAHPEGRPGRFVRMSVEDTGTGMSPAVRARLYEPFFTTKPVGQGTGLGLAMVHGIVRQHVGWIECDTVPGRGTRFDLYLPVAEVKPPSAHNASFLRRATVDRTPAPNTDTPPPVGGPSRTVLLVDDEDMIRDIGRSVLEAAGYRVLEAEDGAAAVDVFRREYTGIDLVILDLTMPRLSGRDAFRSMTEIAPGARVLFSSGYSADDLSDVTGAVGLLAKPYRPQDLVSAVRLALRKDPMVVPTAG</sequence>
<dbReference type="InterPro" id="IPR003661">
    <property type="entry name" value="HisK_dim/P_dom"/>
</dbReference>
<dbReference type="PRINTS" id="PR00344">
    <property type="entry name" value="BCTRLSENSOR"/>
</dbReference>
<dbReference type="Pfam" id="PF13426">
    <property type="entry name" value="PAS_9"/>
    <property type="match status" value="1"/>
</dbReference>
<evidence type="ECO:0000259" key="6">
    <source>
        <dbReference type="PROSITE" id="PS50109"/>
    </source>
</evidence>
<comment type="catalytic activity">
    <reaction evidence="1">
        <text>ATP + protein L-histidine = ADP + protein N-phospho-L-histidine.</text>
        <dbReference type="EC" id="2.7.13.3"/>
    </reaction>
</comment>
<evidence type="ECO:0000256" key="1">
    <source>
        <dbReference type="ARBA" id="ARBA00000085"/>
    </source>
</evidence>
<evidence type="ECO:0000259" key="8">
    <source>
        <dbReference type="PROSITE" id="PS50112"/>
    </source>
</evidence>
<dbReference type="PROSITE" id="PS50113">
    <property type="entry name" value="PAC"/>
    <property type="match status" value="3"/>
</dbReference>
<evidence type="ECO:0000259" key="7">
    <source>
        <dbReference type="PROSITE" id="PS50110"/>
    </source>
</evidence>
<feature type="transmembrane region" description="Helical" evidence="5">
    <location>
        <begin position="7"/>
        <end position="26"/>
    </location>
</feature>
<dbReference type="SUPFAM" id="SSF55874">
    <property type="entry name" value="ATPase domain of HSP90 chaperone/DNA topoisomerase II/histidine kinase"/>
    <property type="match status" value="1"/>
</dbReference>
<dbReference type="PROSITE" id="PS50112">
    <property type="entry name" value="PAS"/>
    <property type="match status" value="3"/>
</dbReference>